<dbReference type="InterPro" id="IPR008532">
    <property type="entry name" value="NFACT_RNA-bd"/>
</dbReference>
<dbReference type="PANTHER" id="PTHR15239">
    <property type="entry name" value="NUCLEAR EXPORT MEDIATOR FACTOR NEMF"/>
    <property type="match status" value="1"/>
</dbReference>
<dbReference type="Pfam" id="PF05670">
    <property type="entry name" value="NFACT-R_1"/>
    <property type="match status" value="1"/>
</dbReference>
<protein>
    <submittedName>
        <fullName evidence="3">Fibronectin-binding protein A N-terminus-domain-containing protein</fullName>
    </submittedName>
</protein>
<dbReference type="GO" id="GO:1990112">
    <property type="term" value="C:RQC complex"/>
    <property type="evidence" value="ECO:0007669"/>
    <property type="project" value="TreeGrafter"/>
</dbReference>
<evidence type="ECO:0000256" key="1">
    <source>
        <dbReference type="SAM" id="MobiDB-lite"/>
    </source>
</evidence>
<dbReference type="InterPro" id="IPR051608">
    <property type="entry name" value="RQC_Subunit_NEMF"/>
</dbReference>
<dbReference type="AlphaFoldDB" id="A0A1Y5IE32"/>
<accession>A0A1Y5IE32</accession>
<dbReference type="PANTHER" id="PTHR15239:SF6">
    <property type="entry name" value="RIBOSOME QUALITY CONTROL COMPLEX SUBUNIT NEMF"/>
    <property type="match status" value="1"/>
</dbReference>
<dbReference type="GO" id="GO:0072344">
    <property type="term" value="P:rescue of stalled ribosome"/>
    <property type="evidence" value="ECO:0007669"/>
    <property type="project" value="TreeGrafter"/>
</dbReference>
<dbReference type="Gene3D" id="2.30.310.10">
    <property type="entry name" value="ibrinogen binding protein from staphylococcus aureus domain"/>
    <property type="match status" value="1"/>
</dbReference>
<dbReference type="Pfam" id="PF05833">
    <property type="entry name" value="NFACT_N"/>
    <property type="match status" value="1"/>
</dbReference>
<feature type="domain" description="NFACT RNA-binding" evidence="2">
    <location>
        <begin position="580"/>
        <end position="673"/>
    </location>
</feature>
<dbReference type="GO" id="GO:0000049">
    <property type="term" value="F:tRNA binding"/>
    <property type="evidence" value="ECO:0007669"/>
    <property type="project" value="TreeGrafter"/>
</dbReference>
<organism evidence="3">
    <name type="scientific">Ostreococcus tauri</name>
    <name type="common">Marine green alga</name>
    <dbReference type="NCBI Taxonomy" id="70448"/>
    <lineage>
        <taxon>Eukaryota</taxon>
        <taxon>Viridiplantae</taxon>
        <taxon>Chlorophyta</taxon>
        <taxon>Mamiellophyceae</taxon>
        <taxon>Mamiellales</taxon>
        <taxon>Bathycoccaceae</taxon>
        <taxon>Ostreococcus</taxon>
    </lineage>
</organism>
<proteinExistence type="predicted"/>
<dbReference type="GO" id="GO:0043023">
    <property type="term" value="F:ribosomal large subunit binding"/>
    <property type="evidence" value="ECO:0007669"/>
    <property type="project" value="TreeGrafter"/>
</dbReference>
<dbReference type="Proteomes" id="UP000195557">
    <property type="component" value="Unassembled WGS sequence"/>
</dbReference>
<name>A0A1Y5IE32_OSTTA</name>
<feature type="region of interest" description="Disordered" evidence="1">
    <location>
        <begin position="539"/>
        <end position="572"/>
    </location>
</feature>
<evidence type="ECO:0000259" key="2">
    <source>
        <dbReference type="Pfam" id="PF05670"/>
    </source>
</evidence>
<sequence length="703" mass="75285">MTTPRGVALGRFVGRIVTTADRSCVVRPSARASLRPSPSRPAGLSFTLESSRLERRGRFVRAHSSTNTPLFDYTALVASTSEIKALATPAKVDAVSQQDASSVVVDARSIDGKIGIKVSWHPTSAHVAMCAPFGRAEKGTNLSFGEVATNALRGKVLLDARCGTPWERAMSLSFGERPGGEVEYELICEIMGAQSNAFLIDAQRERAVVACGYQPGEGRAGVRRLATGKAYAPPPTAPGIDPPEGVKDGARGFASVVQGVASTRDEGERSRLDACVARAFRGVSPALARTLARCAGLPDGAIVGDVIDSEWTALCDEFNSWIESVSNGDVPSLDRASWCEDFGQLLLHVNGTGTPLPPRADDLSVAGGPIGELFGGVYGDAGDKDVFDRERSRILQAVRARLKKLISKEAGFRKQLEAASGHEKIQELADALMAYAYNYVAGASSLEGQDFTTGEPATFAVDPEKGPVGTAEALYKKTRKLRRTADAVEPLIEENAREMEYLQQVEFSIVEVNSYRSRDDLLFIEEICLELEDGGFMKPTGKGAEAKKRAQTNGQVGKKGKNQPKSGKAARKQELMSAVRVYTAPSGKEVYCGRNSRGNEAVSLHLGKESDVWFHVRGAPGAHVILRQQPGDHASDEDMQFAADVAAFHSKVRTGGKVDVSYCSPKHVRKPSGARLGMVTISNESVLIARPDSVANVCESGMD</sequence>
<evidence type="ECO:0000313" key="3">
    <source>
        <dbReference type="EMBL" id="OUS46323.1"/>
    </source>
</evidence>
<gene>
    <name evidence="3" type="ORF">BE221DRAFT_192317</name>
</gene>
<dbReference type="eggNOG" id="ENOG502S3BZ">
    <property type="taxonomic scope" value="Eukaryota"/>
</dbReference>
<dbReference type="EMBL" id="KZ155784">
    <property type="protein sequence ID" value="OUS46323.1"/>
    <property type="molecule type" value="Genomic_DNA"/>
</dbReference>
<reference evidence="3" key="1">
    <citation type="submission" date="2017-04" db="EMBL/GenBank/DDBJ databases">
        <title>Population genomics of picophytoplankton unveils novel chromosome hypervariability.</title>
        <authorList>
            <consortium name="DOE Joint Genome Institute"/>
            <person name="Blanc-Mathieu R."/>
            <person name="Krasovec M."/>
            <person name="Hebrard M."/>
            <person name="Yau S."/>
            <person name="Desgranges E."/>
            <person name="Martin J."/>
            <person name="Schackwitz W."/>
            <person name="Kuo A."/>
            <person name="Salin G."/>
            <person name="Donnadieu C."/>
            <person name="Desdevises Y."/>
            <person name="Sanchez-Ferandin S."/>
            <person name="Moreau H."/>
            <person name="Rivals E."/>
            <person name="Grigoriev I.V."/>
            <person name="Grimsley N."/>
            <person name="Eyre-Walker A."/>
            <person name="Piganeau G."/>
        </authorList>
    </citation>
    <scope>NUCLEOTIDE SEQUENCE [LARGE SCALE GENOMIC DNA]</scope>
    <source>
        <strain evidence="3">RCC 1115</strain>
    </source>
</reference>